<name>A0A6A4RY13_SCOMX</name>
<dbReference type="EMBL" id="VEVO01000022">
    <property type="protein sequence ID" value="KAF0023354.1"/>
    <property type="molecule type" value="Genomic_DNA"/>
</dbReference>
<organism evidence="1 2">
    <name type="scientific">Scophthalmus maximus</name>
    <name type="common">Turbot</name>
    <name type="synonym">Psetta maxima</name>
    <dbReference type="NCBI Taxonomy" id="52904"/>
    <lineage>
        <taxon>Eukaryota</taxon>
        <taxon>Metazoa</taxon>
        <taxon>Chordata</taxon>
        <taxon>Craniata</taxon>
        <taxon>Vertebrata</taxon>
        <taxon>Euteleostomi</taxon>
        <taxon>Actinopterygii</taxon>
        <taxon>Neopterygii</taxon>
        <taxon>Teleostei</taxon>
        <taxon>Neoteleostei</taxon>
        <taxon>Acanthomorphata</taxon>
        <taxon>Carangaria</taxon>
        <taxon>Pleuronectiformes</taxon>
        <taxon>Pleuronectoidei</taxon>
        <taxon>Scophthalmidae</taxon>
        <taxon>Scophthalmus</taxon>
    </lineage>
</organism>
<accession>A0A6A4RY13</accession>
<evidence type="ECO:0000313" key="1">
    <source>
        <dbReference type="EMBL" id="KAF0023354.1"/>
    </source>
</evidence>
<dbReference type="Proteomes" id="UP000438429">
    <property type="component" value="Unassembled WGS sequence"/>
</dbReference>
<gene>
    <name evidence="1" type="ORF">F2P81_023984</name>
</gene>
<comment type="caution">
    <text evidence="1">The sequence shown here is derived from an EMBL/GenBank/DDBJ whole genome shotgun (WGS) entry which is preliminary data.</text>
</comment>
<sequence length="76" mass="8297">MPIPTPPISTPPTDYLDPVWRTALFVDASALLTVSEIIVLKAASLDVSEHLYSSDEPEASQLTLTITSQLYKVPLK</sequence>
<dbReference type="AlphaFoldDB" id="A0A6A4RY13"/>
<protein>
    <submittedName>
        <fullName evidence="1">Uncharacterized protein</fullName>
    </submittedName>
</protein>
<evidence type="ECO:0000313" key="2">
    <source>
        <dbReference type="Proteomes" id="UP000438429"/>
    </source>
</evidence>
<reference evidence="1 2" key="1">
    <citation type="submission" date="2019-06" db="EMBL/GenBank/DDBJ databases">
        <title>Draft genomes of female and male turbot (Scophthalmus maximus).</title>
        <authorList>
            <person name="Xu H."/>
            <person name="Xu X.-W."/>
            <person name="Shao C."/>
            <person name="Chen S."/>
        </authorList>
    </citation>
    <scope>NUCLEOTIDE SEQUENCE [LARGE SCALE GENOMIC DNA]</scope>
    <source>
        <strain evidence="1">Ysfricsl-2016a</strain>
        <tissue evidence="1">Blood</tissue>
    </source>
</reference>
<proteinExistence type="predicted"/>